<reference evidence="10 11" key="1">
    <citation type="submission" date="2024-09" db="EMBL/GenBank/DDBJ databases">
        <title>Laminarin stimulates single cell rates of sulfate reduction while oxygen inhibits transcriptomic activity in coastal marine sediment.</title>
        <authorList>
            <person name="Lindsay M."/>
            <person name="Orcutt B."/>
            <person name="Emerson D."/>
            <person name="Stepanauskas R."/>
            <person name="D'Angelo T."/>
        </authorList>
    </citation>
    <scope>NUCLEOTIDE SEQUENCE [LARGE SCALE GENOMIC DNA]</scope>
    <source>
        <strain evidence="10">SAG AM-311-K15</strain>
    </source>
</reference>
<keyword evidence="4 7" id="KW-0805">Transcription regulation</keyword>
<evidence type="ECO:0000259" key="8">
    <source>
        <dbReference type="Pfam" id="PF01402"/>
    </source>
</evidence>
<dbReference type="Pfam" id="PF08753">
    <property type="entry name" value="NikR_C"/>
    <property type="match status" value="1"/>
</dbReference>
<dbReference type="Gene3D" id="1.10.1220.10">
    <property type="entry name" value="Met repressor-like"/>
    <property type="match status" value="1"/>
</dbReference>
<protein>
    <recommendedName>
        <fullName evidence="7">Putative nickel-responsive regulator</fullName>
    </recommendedName>
</protein>
<evidence type="ECO:0000256" key="7">
    <source>
        <dbReference type="HAMAP-Rule" id="MF_00476"/>
    </source>
</evidence>
<keyword evidence="6 7" id="KW-0804">Transcription</keyword>
<keyword evidence="5 7" id="KW-0238">DNA-binding</keyword>
<dbReference type="EMBL" id="JBHPBY010000004">
    <property type="protein sequence ID" value="MFC1848679.1"/>
    <property type="molecule type" value="Genomic_DNA"/>
</dbReference>
<feature type="binding site" evidence="7">
    <location>
        <position position="89"/>
    </location>
    <ligand>
        <name>Ni(2+)</name>
        <dbReference type="ChEBI" id="CHEBI:49786"/>
    </ligand>
</feature>
<dbReference type="NCBIfam" id="NF002169">
    <property type="entry name" value="PRK01002.1"/>
    <property type="match status" value="1"/>
</dbReference>
<dbReference type="InterPro" id="IPR022988">
    <property type="entry name" value="Ni_resp_reg_NikR"/>
</dbReference>
<evidence type="ECO:0000313" key="11">
    <source>
        <dbReference type="Proteomes" id="UP001594351"/>
    </source>
</evidence>
<evidence type="ECO:0000256" key="5">
    <source>
        <dbReference type="ARBA" id="ARBA00023125"/>
    </source>
</evidence>
<evidence type="ECO:0000259" key="9">
    <source>
        <dbReference type="Pfam" id="PF08753"/>
    </source>
</evidence>
<evidence type="ECO:0000256" key="1">
    <source>
        <dbReference type="ARBA" id="ARBA00008478"/>
    </source>
</evidence>
<evidence type="ECO:0000256" key="2">
    <source>
        <dbReference type="ARBA" id="ARBA00022596"/>
    </source>
</evidence>
<dbReference type="InterPro" id="IPR050192">
    <property type="entry name" value="CopG/NikR_regulator"/>
</dbReference>
<dbReference type="InterPro" id="IPR002145">
    <property type="entry name" value="CopG"/>
</dbReference>
<evidence type="ECO:0000313" key="10">
    <source>
        <dbReference type="EMBL" id="MFC1848679.1"/>
    </source>
</evidence>
<dbReference type="InterPro" id="IPR014864">
    <property type="entry name" value="TF_NikR_Ni-bd_C"/>
</dbReference>
<dbReference type="SUPFAM" id="SSF55021">
    <property type="entry name" value="ACT-like"/>
    <property type="match status" value="1"/>
</dbReference>
<comment type="caution">
    <text evidence="10">The sequence shown here is derived from an EMBL/GenBank/DDBJ whole genome shotgun (WGS) entry which is preliminary data.</text>
</comment>
<feature type="domain" description="Ribbon-helix-helix protein CopG" evidence="8">
    <location>
        <begin position="6"/>
        <end position="43"/>
    </location>
</feature>
<name>A0ABV6YR53_UNCC1</name>
<dbReference type="Gene3D" id="3.30.70.1150">
    <property type="entry name" value="ACT-like. Chain A, domain 2"/>
    <property type="match status" value="1"/>
</dbReference>
<dbReference type="SUPFAM" id="SSF47598">
    <property type="entry name" value="Ribbon-helix-helix"/>
    <property type="match status" value="1"/>
</dbReference>
<feature type="binding site" evidence="7">
    <location>
        <position position="91"/>
    </location>
    <ligand>
        <name>Ni(2+)</name>
        <dbReference type="ChEBI" id="CHEBI:49786"/>
    </ligand>
</feature>
<dbReference type="Pfam" id="PF01402">
    <property type="entry name" value="RHH_1"/>
    <property type="match status" value="1"/>
</dbReference>
<keyword evidence="2 7" id="KW-0533">Nickel</keyword>
<evidence type="ECO:0000256" key="4">
    <source>
        <dbReference type="ARBA" id="ARBA00023015"/>
    </source>
</evidence>
<sequence>MPDLARFSVSLAKNLLDKFDQHIQAEQYPTRSKAVEDLIRLCLIKKEWAQGDEVAGAVLIVYDHHKPNLAAKLTRIQHDYHHTIISTQHIHLDHDNCLEIIVVKGKPEEVETLAQRLKTMKGVKHGSLTMTTTGKGV</sequence>
<organism evidence="10 11">
    <name type="scientific">candidate division CSSED10-310 bacterium</name>
    <dbReference type="NCBI Taxonomy" id="2855610"/>
    <lineage>
        <taxon>Bacteria</taxon>
        <taxon>Bacteria division CSSED10-310</taxon>
    </lineage>
</organism>
<accession>A0ABV6YR53</accession>
<dbReference type="InterPro" id="IPR010985">
    <property type="entry name" value="Ribbon_hlx_hlx"/>
</dbReference>
<gene>
    <name evidence="10" type="primary">nikR</name>
    <name evidence="10" type="ORF">ACFL27_00600</name>
</gene>
<dbReference type="PANTHER" id="PTHR34719:SF2">
    <property type="entry name" value="NICKEL-RESPONSIVE REGULATOR"/>
    <property type="match status" value="1"/>
</dbReference>
<keyword evidence="11" id="KW-1185">Reference proteome</keyword>
<feature type="binding site" evidence="7">
    <location>
        <position position="97"/>
    </location>
    <ligand>
        <name>Ni(2+)</name>
        <dbReference type="ChEBI" id="CHEBI:49786"/>
    </ligand>
</feature>
<proteinExistence type="inferred from homology"/>
<dbReference type="InterPro" id="IPR045865">
    <property type="entry name" value="ACT-like_dom_sf"/>
</dbReference>
<evidence type="ECO:0000256" key="3">
    <source>
        <dbReference type="ARBA" id="ARBA00022723"/>
    </source>
</evidence>
<feature type="domain" description="Transcription factor NikR nickel binding C-terminal" evidence="9">
    <location>
        <begin position="55"/>
        <end position="131"/>
    </location>
</feature>
<comment type="similarity">
    <text evidence="1 7">Belongs to the transcriptional regulatory CopG/NikR family.</text>
</comment>
<dbReference type="InterPro" id="IPR027271">
    <property type="entry name" value="Acetolactate_synth/TF_NikR_C"/>
</dbReference>
<evidence type="ECO:0000256" key="6">
    <source>
        <dbReference type="ARBA" id="ARBA00023163"/>
    </source>
</evidence>
<dbReference type="CDD" id="cd22231">
    <property type="entry name" value="RHH_NikR_HicB-like"/>
    <property type="match status" value="1"/>
</dbReference>
<feature type="binding site" evidence="7">
    <location>
        <position position="78"/>
    </location>
    <ligand>
        <name>Ni(2+)</name>
        <dbReference type="ChEBI" id="CHEBI:49786"/>
    </ligand>
</feature>
<dbReference type="InterPro" id="IPR013321">
    <property type="entry name" value="Arc_rbn_hlx_hlx"/>
</dbReference>
<dbReference type="NCBIfam" id="NF002815">
    <property type="entry name" value="PRK02967.1"/>
    <property type="match status" value="1"/>
</dbReference>
<comment type="cofactor">
    <cofactor evidence="7">
        <name>Ni(2+)</name>
        <dbReference type="ChEBI" id="CHEBI:49786"/>
    </cofactor>
    <text evidence="7">Binds 1 nickel ion per subunit.</text>
</comment>
<dbReference type="Proteomes" id="UP001594351">
    <property type="component" value="Unassembled WGS sequence"/>
</dbReference>
<keyword evidence="3 7" id="KW-0479">Metal-binding</keyword>
<dbReference type="HAMAP" id="MF_00476">
    <property type="entry name" value="NikR"/>
    <property type="match status" value="1"/>
</dbReference>
<dbReference type="NCBIfam" id="NF001884">
    <property type="entry name" value="PRK00630.1"/>
    <property type="match status" value="1"/>
</dbReference>
<dbReference type="PANTHER" id="PTHR34719">
    <property type="entry name" value="NICKEL-RESPONSIVE REGULATOR"/>
    <property type="match status" value="1"/>
</dbReference>
<comment type="function">
    <text evidence="7">Transcriptional regulator.</text>
</comment>
<dbReference type="NCBIfam" id="NF003381">
    <property type="entry name" value="PRK04460.1"/>
    <property type="match status" value="1"/>
</dbReference>